<feature type="domain" description="Protein kinase" evidence="6">
    <location>
        <begin position="1"/>
        <end position="184"/>
    </location>
</feature>
<feature type="non-terminal residue" evidence="8">
    <location>
        <position position="349"/>
    </location>
</feature>
<evidence type="ECO:0000256" key="4">
    <source>
        <dbReference type="ARBA" id="ARBA00022777"/>
    </source>
</evidence>
<dbReference type="PANTHER" id="PTHR24355:SF30">
    <property type="entry name" value="SERINE_THREONINE-PROTEIN KINASE 32B ISOFORM X1"/>
    <property type="match status" value="1"/>
</dbReference>
<dbReference type="SMART" id="SM00220">
    <property type="entry name" value="S_TKc"/>
    <property type="match status" value="1"/>
</dbReference>
<evidence type="ECO:0000256" key="1">
    <source>
        <dbReference type="ARBA" id="ARBA00022527"/>
    </source>
</evidence>
<accession>A0ABR3AZG5</accession>
<keyword evidence="9" id="KW-1185">Reference proteome</keyword>
<keyword evidence="1" id="KW-0723">Serine/threonine-protein kinase</keyword>
<protein>
    <submittedName>
        <fullName evidence="8">Kinase-like domain-containing protein</fullName>
    </submittedName>
</protein>
<dbReference type="PROSITE" id="PS51285">
    <property type="entry name" value="AGC_KINASE_CTER"/>
    <property type="match status" value="1"/>
</dbReference>
<dbReference type="PANTHER" id="PTHR24355">
    <property type="entry name" value="G PROTEIN-COUPLED RECEPTOR KINASE/RIBOSOMAL PROTEIN S6 KINASE"/>
    <property type="match status" value="1"/>
</dbReference>
<dbReference type="Gene3D" id="1.10.510.10">
    <property type="entry name" value="Transferase(Phosphotransferase) domain 1"/>
    <property type="match status" value="1"/>
</dbReference>
<evidence type="ECO:0000313" key="9">
    <source>
        <dbReference type="Proteomes" id="UP001448207"/>
    </source>
</evidence>
<dbReference type="EMBL" id="JBCLYO010000010">
    <property type="protein sequence ID" value="KAL0085433.1"/>
    <property type="molecule type" value="Genomic_DNA"/>
</dbReference>
<dbReference type="InterPro" id="IPR000719">
    <property type="entry name" value="Prot_kinase_dom"/>
</dbReference>
<dbReference type="InterPro" id="IPR011009">
    <property type="entry name" value="Kinase-like_dom_sf"/>
</dbReference>
<reference evidence="8 9" key="1">
    <citation type="submission" date="2024-04" db="EMBL/GenBank/DDBJ databases">
        <title>Symmetric and asymmetric DNA N6-adenine methylation regulates different biological responses in Mucorales.</title>
        <authorList>
            <consortium name="Lawrence Berkeley National Laboratory"/>
            <person name="Lax C."/>
            <person name="Mondo S.J."/>
            <person name="Osorio-Concepcion M."/>
            <person name="Muszewska A."/>
            <person name="Corrochano-Luque M."/>
            <person name="Gutierrez G."/>
            <person name="Riley R."/>
            <person name="Lipzen A."/>
            <person name="Guo J."/>
            <person name="Hundley H."/>
            <person name="Amirebrahimi M."/>
            <person name="Ng V."/>
            <person name="Lorenzo-Gutierrez D."/>
            <person name="Binder U."/>
            <person name="Yang J."/>
            <person name="Song Y."/>
            <person name="Canovas D."/>
            <person name="Navarro E."/>
            <person name="Freitag M."/>
            <person name="Gabaldon T."/>
            <person name="Grigoriev I.V."/>
            <person name="Corrochano L.M."/>
            <person name="Nicolas F.E."/>
            <person name="Garre V."/>
        </authorList>
    </citation>
    <scope>NUCLEOTIDE SEQUENCE [LARGE SCALE GENOMIC DNA]</scope>
    <source>
        <strain evidence="8 9">L51</strain>
    </source>
</reference>
<keyword evidence="2" id="KW-0808">Transferase</keyword>
<dbReference type="InterPro" id="IPR008271">
    <property type="entry name" value="Ser/Thr_kinase_AS"/>
</dbReference>
<dbReference type="Proteomes" id="UP001448207">
    <property type="component" value="Unassembled WGS sequence"/>
</dbReference>
<comment type="caution">
    <text evidence="8">The sequence shown here is derived from an EMBL/GenBank/DDBJ whole genome shotgun (WGS) entry which is preliminary data.</text>
</comment>
<keyword evidence="3" id="KW-0547">Nucleotide-binding</keyword>
<evidence type="ECO:0000259" key="7">
    <source>
        <dbReference type="PROSITE" id="PS51285"/>
    </source>
</evidence>
<evidence type="ECO:0000256" key="3">
    <source>
        <dbReference type="ARBA" id="ARBA00022741"/>
    </source>
</evidence>
<name>A0ABR3AZG5_PHYBL</name>
<dbReference type="PROSITE" id="PS50011">
    <property type="entry name" value="PROTEIN_KINASE_DOM"/>
    <property type="match status" value="1"/>
</dbReference>
<gene>
    <name evidence="8" type="ORF">J3Q64DRAFT_1610391</name>
</gene>
<sequence length="349" mass="40187">MVLDLMLGGDLRFHLERFGTMPEERVRFYAAEISLGLNYLHSKNIVHRDIKPDNILLDEQGHAYLTDFNIAVQYTEGKQLTSIAGSMAYMAPEVLQKRGYYASVDWWSLGVMCYELLFGKRPFRGKSNDMLHRAILYEQLVILEQKDVSPEAVDFVKGLLTRDIDSRLGVKEKGFNALLAHPWFTGLDWEALKSKTAIPPFIPDSKRANFDPTHELEEILMEDYPLKVRRRNPKRSGTGNTGMSIRSQTESFIEEAISPEEQVMEEKFLTYDYTRPHENERRKDDLERKRWAQKMSKTNGEKPGIHTNTRKVAGTYKASVLEYLNQKPVTPLTAGDILKLEELARITRA</sequence>
<proteinExistence type="predicted"/>
<evidence type="ECO:0000259" key="6">
    <source>
        <dbReference type="PROSITE" id="PS50011"/>
    </source>
</evidence>
<dbReference type="Pfam" id="PF00069">
    <property type="entry name" value="Pkinase"/>
    <property type="match status" value="1"/>
</dbReference>
<organism evidence="8 9">
    <name type="scientific">Phycomyces blakesleeanus</name>
    <dbReference type="NCBI Taxonomy" id="4837"/>
    <lineage>
        <taxon>Eukaryota</taxon>
        <taxon>Fungi</taxon>
        <taxon>Fungi incertae sedis</taxon>
        <taxon>Mucoromycota</taxon>
        <taxon>Mucoromycotina</taxon>
        <taxon>Mucoromycetes</taxon>
        <taxon>Mucorales</taxon>
        <taxon>Phycomycetaceae</taxon>
        <taxon>Phycomyces</taxon>
    </lineage>
</organism>
<keyword evidence="4" id="KW-0418">Kinase</keyword>
<feature type="domain" description="AGC-kinase C-terminal" evidence="7">
    <location>
        <begin position="185"/>
        <end position="283"/>
    </location>
</feature>
<evidence type="ECO:0000256" key="2">
    <source>
        <dbReference type="ARBA" id="ARBA00022679"/>
    </source>
</evidence>
<evidence type="ECO:0000313" key="8">
    <source>
        <dbReference type="EMBL" id="KAL0085433.1"/>
    </source>
</evidence>
<dbReference type="PROSITE" id="PS00108">
    <property type="entry name" value="PROTEIN_KINASE_ST"/>
    <property type="match status" value="1"/>
</dbReference>
<evidence type="ECO:0000256" key="5">
    <source>
        <dbReference type="ARBA" id="ARBA00022840"/>
    </source>
</evidence>
<keyword evidence="5" id="KW-0067">ATP-binding</keyword>
<dbReference type="SUPFAM" id="SSF56112">
    <property type="entry name" value="Protein kinase-like (PK-like)"/>
    <property type="match status" value="1"/>
</dbReference>
<dbReference type="InterPro" id="IPR000961">
    <property type="entry name" value="AGC-kinase_C"/>
</dbReference>